<name>A0A923EDA4_CLOTT</name>
<evidence type="ECO:0000313" key="2">
    <source>
        <dbReference type="Proteomes" id="UP000563151"/>
    </source>
</evidence>
<comment type="caution">
    <text evidence="1">The sequence shown here is derived from an EMBL/GenBank/DDBJ whole genome shotgun (WGS) entry which is preliminary data.</text>
</comment>
<reference evidence="1 2" key="1">
    <citation type="submission" date="2020-04" db="EMBL/GenBank/DDBJ databases">
        <title>Genomic insights into acetone-butanol-ethanol (ABE) fermentation by sequencing solventogenic clostridia strains.</title>
        <authorList>
            <person name="Brown S."/>
        </authorList>
    </citation>
    <scope>NUCLEOTIDE SEQUENCE [LARGE SCALE GENOMIC DNA]</scope>
    <source>
        <strain evidence="1 2">DJ011</strain>
    </source>
</reference>
<dbReference type="EMBL" id="JAAZWO010000043">
    <property type="protein sequence ID" value="MBC2399982.1"/>
    <property type="molecule type" value="Genomic_DNA"/>
</dbReference>
<dbReference type="SUPFAM" id="SSF53067">
    <property type="entry name" value="Actin-like ATPase domain"/>
    <property type="match status" value="1"/>
</dbReference>
<protein>
    <submittedName>
        <fullName evidence="1">ROK family protein</fullName>
    </submittedName>
</protein>
<accession>A0A923EDA4</accession>
<dbReference type="AlphaFoldDB" id="A0A923EDA4"/>
<keyword evidence="2" id="KW-1185">Reference proteome</keyword>
<organism evidence="1 2">
    <name type="scientific">Clostridium tetanomorphum</name>
    <dbReference type="NCBI Taxonomy" id="1553"/>
    <lineage>
        <taxon>Bacteria</taxon>
        <taxon>Bacillati</taxon>
        <taxon>Bacillota</taxon>
        <taxon>Clostridia</taxon>
        <taxon>Eubacteriales</taxon>
        <taxon>Clostridiaceae</taxon>
        <taxon>Clostridium</taxon>
    </lineage>
</organism>
<dbReference type="RefSeq" id="WP_035147357.1">
    <property type="nucleotide sequence ID" value="NZ_JAAZWO010000043.1"/>
</dbReference>
<proteinExistence type="predicted"/>
<dbReference type="Gene3D" id="3.30.420.40">
    <property type="match status" value="1"/>
</dbReference>
<dbReference type="InterPro" id="IPR043129">
    <property type="entry name" value="ATPase_NBD"/>
</dbReference>
<dbReference type="Proteomes" id="UP000563151">
    <property type="component" value="Unassembled WGS sequence"/>
</dbReference>
<gene>
    <name evidence="1" type="ORF">HGG79_19780</name>
</gene>
<evidence type="ECO:0000313" key="1">
    <source>
        <dbReference type="EMBL" id="MBC2399982.1"/>
    </source>
</evidence>
<sequence length="73" mass="7880">MDKNYVTGIDLGGTKINSVLSDLKGNIVSQCTIYTNTKYKNITAYEMFKEAVGVHTGVVGLIILVLTEEGIAL</sequence>